<dbReference type="InterPro" id="IPR010920">
    <property type="entry name" value="LSM_dom_sf"/>
</dbReference>
<comment type="caution">
    <text evidence="10">The sequence shown here is derived from an EMBL/GenBank/DDBJ whole genome shotgun (WGS) entry which is preliminary data.</text>
</comment>
<reference evidence="11" key="1">
    <citation type="journal article" date="2014" name="Sci. Data">
        <title>Genomes of diverse isolates of the marine cyanobacterium Prochlorococcus.</title>
        <authorList>
            <person name="Biller S."/>
            <person name="Berube P."/>
            <person name="Thompson J."/>
            <person name="Kelly L."/>
            <person name="Roggensack S."/>
            <person name="Awad L."/>
            <person name="Roache-Johnson K."/>
            <person name="Ding H."/>
            <person name="Giovannoni S.J."/>
            <person name="Moore L.R."/>
            <person name="Chisholm S.W."/>
        </authorList>
    </citation>
    <scope>NUCLEOTIDE SEQUENCE [LARGE SCALE GENOMIC DNA]</scope>
    <source>
        <strain evidence="11">GP2</strain>
    </source>
</reference>
<dbReference type="Pfam" id="PF21082">
    <property type="entry name" value="MS_channel_3rd"/>
    <property type="match status" value="1"/>
</dbReference>
<organism evidence="10 11">
    <name type="scientific">Prochlorococcus marinus str. GP2</name>
    <dbReference type="NCBI Taxonomy" id="59925"/>
    <lineage>
        <taxon>Bacteria</taxon>
        <taxon>Bacillati</taxon>
        <taxon>Cyanobacteriota</taxon>
        <taxon>Cyanophyceae</taxon>
        <taxon>Synechococcales</taxon>
        <taxon>Prochlorococcaceae</taxon>
        <taxon>Prochlorococcus</taxon>
    </lineage>
</organism>
<keyword evidence="5 7" id="KW-1133">Transmembrane helix</keyword>
<feature type="transmembrane region" description="Helical" evidence="7">
    <location>
        <begin position="119"/>
        <end position="142"/>
    </location>
</feature>
<feature type="transmembrane region" description="Helical" evidence="7">
    <location>
        <begin position="79"/>
        <end position="99"/>
    </location>
</feature>
<dbReference type="PANTHER" id="PTHR30566:SF25">
    <property type="entry name" value="INNER MEMBRANE PROTEIN"/>
    <property type="match status" value="1"/>
</dbReference>
<dbReference type="AlphaFoldDB" id="A0A0A1ZLA7"/>
<dbReference type="SUPFAM" id="SSF82689">
    <property type="entry name" value="Mechanosensitive channel protein MscS (YggB), C-terminal domain"/>
    <property type="match status" value="1"/>
</dbReference>
<dbReference type="InterPro" id="IPR049278">
    <property type="entry name" value="MS_channel_C"/>
</dbReference>
<dbReference type="InterPro" id="IPR011014">
    <property type="entry name" value="MscS_channel_TM-2"/>
</dbReference>
<evidence type="ECO:0000256" key="1">
    <source>
        <dbReference type="ARBA" id="ARBA00004651"/>
    </source>
</evidence>
<evidence type="ECO:0000259" key="8">
    <source>
        <dbReference type="Pfam" id="PF00924"/>
    </source>
</evidence>
<feature type="transmembrane region" description="Helical" evidence="7">
    <location>
        <begin position="6"/>
        <end position="26"/>
    </location>
</feature>
<accession>A0A0A1ZLA7</accession>
<name>A0A0A1ZLA7_PROMR</name>
<proteinExistence type="inferred from homology"/>
<dbReference type="Gene3D" id="3.30.70.100">
    <property type="match status" value="1"/>
</dbReference>
<gene>
    <name evidence="10" type="ORF">EU91_0132</name>
</gene>
<feature type="transmembrane region" description="Helical" evidence="7">
    <location>
        <begin position="148"/>
        <end position="168"/>
    </location>
</feature>
<dbReference type="GO" id="GO:0055085">
    <property type="term" value="P:transmembrane transport"/>
    <property type="evidence" value="ECO:0007669"/>
    <property type="project" value="InterPro"/>
</dbReference>
<keyword evidence="3" id="KW-1003">Cell membrane</keyword>
<feature type="transmembrane region" description="Helical" evidence="7">
    <location>
        <begin position="47"/>
        <end position="67"/>
    </location>
</feature>
<evidence type="ECO:0000313" key="11">
    <source>
        <dbReference type="Proteomes" id="UP000030598"/>
    </source>
</evidence>
<evidence type="ECO:0000256" key="2">
    <source>
        <dbReference type="ARBA" id="ARBA00008017"/>
    </source>
</evidence>
<dbReference type="EMBL" id="JNAH01000002">
    <property type="protein sequence ID" value="KGF89019.1"/>
    <property type="molecule type" value="Genomic_DNA"/>
</dbReference>
<dbReference type="PANTHER" id="PTHR30566">
    <property type="entry name" value="YNAI-RELATED MECHANOSENSITIVE ION CHANNEL"/>
    <property type="match status" value="1"/>
</dbReference>
<feature type="domain" description="Mechanosensitive ion channel MscS C-terminal" evidence="9">
    <location>
        <begin position="248"/>
        <end position="328"/>
    </location>
</feature>
<evidence type="ECO:0000256" key="6">
    <source>
        <dbReference type="ARBA" id="ARBA00023136"/>
    </source>
</evidence>
<comment type="similarity">
    <text evidence="2">Belongs to the MscS (TC 1.A.23) family.</text>
</comment>
<dbReference type="SUPFAM" id="SSF50182">
    <property type="entry name" value="Sm-like ribonucleoproteins"/>
    <property type="match status" value="1"/>
</dbReference>
<dbReference type="Gene3D" id="2.30.30.60">
    <property type="match status" value="1"/>
</dbReference>
<dbReference type="InterPro" id="IPR023408">
    <property type="entry name" value="MscS_beta-dom_sf"/>
</dbReference>
<evidence type="ECO:0000256" key="3">
    <source>
        <dbReference type="ARBA" id="ARBA00022475"/>
    </source>
</evidence>
<evidence type="ECO:0000259" key="9">
    <source>
        <dbReference type="Pfam" id="PF21082"/>
    </source>
</evidence>
<sequence>MKLVSENFLLAILIFFIGTLLSIIISKLSKIFFKKISKRTKTNFDDFIFEVISGIIKPIGFLLSFYFSIDYFFADEINFISVLLNILKLLILIIIIKALNKVLIRSLTESTSKINDSSISSMVSSLTPLIKALTWSIGSIFFLQNIGVQMTAIWALLSAGGIGAGLALKDPVQEFFEYITILLDKPFQKGEFIKSDGVLGMVERVGVRSSRIRSINGEVVVMSNSALTNGIISNYAQMKKRRLVHKLGVVYETSPKLMKLIPIIIKKIVEETKDASFDRCHFTDFGDFSLNFELVYYIPTNNYLAAMEAQQSINLRIIEEFSVNNIEFAFPTQTLNIESNKAK</sequence>
<keyword evidence="6 7" id="KW-0472">Membrane</keyword>
<dbReference type="GO" id="GO:0005886">
    <property type="term" value="C:plasma membrane"/>
    <property type="evidence" value="ECO:0007669"/>
    <property type="project" value="UniProtKB-SubCell"/>
</dbReference>
<dbReference type="RefSeq" id="WP_032523762.1">
    <property type="nucleotide sequence ID" value="NZ_CP138934.1"/>
</dbReference>
<evidence type="ECO:0000313" key="10">
    <source>
        <dbReference type="EMBL" id="KGF89019.1"/>
    </source>
</evidence>
<evidence type="ECO:0000256" key="4">
    <source>
        <dbReference type="ARBA" id="ARBA00022692"/>
    </source>
</evidence>
<evidence type="ECO:0000256" key="7">
    <source>
        <dbReference type="SAM" id="Phobius"/>
    </source>
</evidence>
<feature type="domain" description="Mechanosensitive ion channel MscS" evidence="8">
    <location>
        <begin position="170"/>
        <end position="236"/>
    </location>
</feature>
<dbReference type="SUPFAM" id="SSF82861">
    <property type="entry name" value="Mechanosensitive channel protein MscS (YggB), transmembrane region"/>
    <property type="match status" value="1"/>
</dbReference>
<dbReference type="Pfam" id="PF00924">
    <property type="entry name" value="MS_channel_2nd"/>
    <property type="match status" value="1"/>
</dbReference>
<dbReference type="InterPro" id="IPR006685">
    <property type="entry name" value="MscS_channel_2nd"/>
</dbReference>
<comment type="subcellular location">
    <subcellularLocation>
        <location evidence="1">Cell membrane</location>
        <topology evidence="1">Multi-pass membrane protein</topology>
    </subcellularLocation>
</comment>
<keyword evidence="4 7" id="KW-0812">Transmembrane</keyword>
<evidence type="ECO:0000256" key="5">
    <source>
        <dbReference type="ARBA" id="ARBA00022989"/>
    </source>
</evidence>
<dbReference type="InterPro" id="IPR011066">
    <property type="entry name" value="MscS_channel_C_sf"/>
</dbReference>
<dbReference type="eggNOG" id="COG0668">
    <property type="taxonomic scope" value="Bacteria"/>
</dbReference>
<dbReference type="OrthoDB" id="9809206at2"/>
<dbReference type="Proteomes" id="UP000030598">
    <property type="component" value="Unassembled WGS sequence"/>
</dbReference>
<dbReference type="STRING" id="59925.EU91_0132"/>
<protein>
    <submittedName>
        <fullName evidence="10">Small mechanosensitive ion channel</fullName>
    </submittedName>
</protein>
<dbReference type="Gene3D" id="1.10.287.1260">
    <property type="match status" value="1"/>
</dbReference>